<dbReference type="InParanoid" id="B6IJS3"/>
<name>B6IJS3_CAEBR</name>
<reference evidence="2 3" key="2">
    <citation type="journal article" date="2011" name="PLoS Genet.">
        <title>Caenorhabditis briggsae recombinant inbred line genotypes reveal inter-strain incompatibility and the evolution of recombination.</title>
        <authorList>
            <person name="Ross J.A."/>
            <person name="Koboldt D.C."/>
            <person name="Staisch J.E."/>
            <person name="Chamberlin H.M."/>
            <person name="Gupta B.P."/>
            <person name="Miller R.D."/>
            <person name="Baird S.E."/>
            <person name="Haag E.S."/>
        </authorList>
    </citation>
    <scope>NUCLEOTIDE SEQUENCE [LARGE SCALE GENOMIC DNA]</scope>
    <source>
        <strain evidence="2 3">AF16</strain>
    </source>
</reference>
<keyword evidence="1" id="KW-1133">Transmembrane helix</keyword>
<keyword evidence="3" id="KW-1185">Reference proteome</keyword>
<sequence>MSRFPLPVISLHHVNRRSIGTFAPHNRRVQPFILAAVFGMISTIISLYKKKALFKVPVYSLIQVGLNSTMLTYPINSDLIHSKPECPS</sequence>
<proteinExistence type="predicted"/>
<keyword evidence="1" id="KW-0472">Membrane</keyword>
<dbReference type="GeneID" id="68919430"/>
<dbReference type="AlphaFoldDB" id="B6IJS3"/>
<protein>
    <submittedName>
        <fullName evidence="2">Protein CBG27981</fullName>
    </submittedName>
</protein>
<dbReference type="RefSeq" id="XP_045099713.1">
    <property type="nucleotide sequence ID" value="XM_045240289.1"/>
</dbReference>
<dbReference type="HOGENOM" id="CLU_2471097_0_0_1"/>
<evidence type="ECO:0000256" key="1">
    <source>
        <dbReference type="SAM" id="Phobius"/>
    </source>
</evidence>
<gene>
    <name evidence="2" type="ORF">CBG27981</name>
    <name evidence="2" type="ORF">CBG_27981</name>
</gene>
<feature type="transmembrane region" description="Helical" evidence="1">
    <location>
        <begin position="29"/>
        <end position="48"/>
    </location>
</feature>
<dbReference type="KEGG" id="cbr:CBG_27981"/>
<evidence type="ECO:0000313" key="3">
    <source>
        <dbReference type="Proteomes" id="UP000008549"/>
    </source>
</evidence>
<dbReference type="EMBL" id="HE601046">
    <property type="protein sequence ID" value="CAS00153.1"/>
    <property type="molecule type" value="Genomic_DNA"/>
</dbReference>
<organism evidence="2 3">
    <name type="scientific">Caenorhabditis briggsae</name>
    <dbReference type="NCBI Taxonomy" id="6238"/>
    <lineage>
        <taxon>Eukaryota</taxon>
        <taxon>Metazoa</taxon>
        <taxon>Ecdysozoa</taxon>
        <taxon>Nematoda</taxon>
        <taxon>Chromadorea</taxon>
        <taxon>Rhabditida</taxon>
        <taxon>Rhabditina</taxon>
        <taxon>Rhabditomorpha</taxon>
        <taxon>Rhabditoidea</taxon>
        <taxon>Rhabditidae</taxon>
        <taxon>Peloderinae</taxon>
        <taxon>Caenorhabditis</taxon>
    </lineage>
</organism>
<dbReference type="Proteomes" id="UP000008549">
    <property type="component" value="Unassembled WGS sequence"/>
</dbReference>
<dbReference type="CTD" id="68919430"/>
<keyword evidence="1" id="KW-0812">Transmembrane</keyword>
<reference evidence="2 3" key="1">
    <citation type="journal article" date="2003" name="PLoS Biol.">
        <title>The genome sequence of Caenorhabditis briggsae: a platform for comparative genomics.</title>
        <authorList>
            <person name="Stein L.D."/>
            <person name="Bao Z."/>
            <person name="Blasiar D."/>
            <person name="Blumenthal T."/>
            <person name="Brent M.R."/>
            <person name="Chen N."/>
            <person name="Chinwalla A."/>
            <person name="Clarke L."/>
            <person name="Clee C."/>
            <person name="Coghlan A."/>
            <person name="Coulson A."/>
            <person name="D'Eustachio P."/>
            <person name="Fitch D.H."/>
            <person name="Fulton L.A."/>
            <person name="Fulton R.E."/>
            <person name="Griffiths-Jones S."/>
            <person name="Harris T.W."/>
            <person name="Hillier L.W."/>
            <person name="Kamath R."/>
            <person name="Kuwabara P.E."/>
            <person name="Mardis E.R."/>
            <person name="Marra M.A."/>
            <person name="Miner T.L."/>
            <person name="Minx P."/>
            <person name="Mullikin J.C."/>
            <person name="Plumb R.W."/>
            <person name="Rogers J."/>
            <person name="Schein J.E."/>
            <person name="Sohrmann M."/>
            <person name="Spieth J."/>
            <person name="Stajich J.E."/>
            <person name="Wei C."/>
            <person name="Willey D."/>
            <person name="Wilson R.K."/>
            <person name="Durbin R."/>
            <person name="Waterston R.H."/>
        </authorList>
    </citation>
    <scope>NUCLEOTIDE SEQUENCE [LARGE SCALE GENOMIC DNA]</scope>
    <source>
        <strain evidence="2 3">AF16</strain>
    </source>
</reference>
<accession>B6IJS3</accession>
<evidence type="ECO:0000313" key="2">
    <source>
        <dbReference type="EMBL" id="CAS00153.1"/>
    </source>
</evidence>